<dbReference type="OrthoDB" id="9802510at2"/>
<dbReference type="Pfam" id="PF00881">
    <property type="entry name" value="Nitroreductase"/>
    <property type="match status" value="1"/>
</dbReference>
<dbReference type="InterPro" id="IPR000415">
    <property type="entry name" value="Nitroreductase-like"/>
</dbReference>
<proteinExistence type="inferred from homology"/>
<dbReference type="STRING" id="1489064.WH96_11865"/>
<dbReference type="PATRIC" id="fig|1489064.4.peg.3692"/>
<reference evidence="4 5" key="1">
    <citation type="submission" date="2015-03" db="EMBL/GenBank/DDBJ databases">
        <title>Genome Sequence of Kiloniella spongiae MEBiC09566, isolated from a marine sponge.</title>
        <authorList>
            <person name="Shao Z."/>
            <person name="Wang L."/>
            <person name="Li X."/>
        </authorList>
    </citation>
    <scope>NUCLEOTIDE SEQUENCE [LARGE SCALE GENOMIC DNA]</scope>
    <source>
        <strain evidence="4 5">MEBiC09566</strain>
    </source>
</reference>
<feature type="domain" description="Nitroreductase" evidence="3">
    <location>
        <begin position="21"/>
        <end position="67"/>
    </location>
</feature>
<dbReference type="Proteomes" id="UP000035444">
    <property type="component" value="Unassembled WGS sequence"/>
</dbReference>
<evidence type="ECO:0000259" key="3">
    <source>
        <dbReference type="Pfam" id="PF00881"/>
    </source>
</evidence>
<dbReference type="Gene3D" id="3.40.109.10">
    <property type="entry name" value="NADH Oxidase"/>
    <property type="match status" value="1"/>
</dbReference>
<dbReference type="GO" id="GO:0016491">
    <property type="term" value="F:oxidoreductase activity"/>
    <property type="evidence" value="ECO:0007669"/>
    <property type="project" value="UniProtKB-KW"/>
</dbReference>
<dbReference type="SUPFAM" id="SSF55469">
    <property type="entry name" value="FMN-dependent nitroreductase-like"/>
    <property type="match status" value="1"/>
</dbReference>
<dbReference type="EMBL" id="LAQL01000007">
    <property type="protein sequence ID" value="KLN60427.1"/>
    <property type="molecule type" value="Genomic_DNA"/>
</dbReference>
<dbReference type="RefSeq" id="WP_047764392.1">
    <property type="nucleotide sequence ID" value="NZ_LAQL01000007.1"/>
</dbReference>
<evidence type="ECO:0000313" key="4">
    <source>
        <dbReference type="EMBL" id="KLN60427.1"/>
    </source>
</evidence>
<dbReference type="PANTHER" id="PTHR43673:SF10">
    <property type="entry name" value="NADH DEHYDROGENASE_NAD(P)H NITROREDUCTASE XCC3605-RELATED"/>
    <property type="match status" value="1"/>
</dbReference>
<sequence length="199" mass="22407">MPDTSLPHRTPNHPIDPIFINRWSPRAFDSSKIPNKDLQIILEAARWAPSAFNVQPWRFVYAHRGDEYWNTQLDLLDPFNKSWAQNASALVFVISDKIISGNGTEPDRPSNYNSFDTGAAWAQLALQASISGYKAHAMAGVYFDKAQQVFKLPERYKVEIAVAIGKNITPDFLAPELQEREIPSQRLASNDIIFAGTFS</sequence>
<dbReference type="CDD" id="cd02138">
    <property type="entry name" value="TdsD-like"/>
    <property type="match status" value="1"/>
</dbReference>
<name>A0A0H2MI79_9PROT</name>
<dbReference type="PANTHER" id="PTHR43673">
    <property type="entry name" value="NAD(P)H NITROREDUCTASE YDGI-RELATED"/>
    <property type="match status" value="1"/>
</dbReference>
<dbReference type="AlphaFoldDB" id="A0A0H2MI79"/>
<gene>
    <name evidence="4" type="ORF">WH96_11865</name>
</gene>
<comment type="similarity">
    <text evidence="1">Belongs to the nitroreductase family.</text>
</comment>
<comment type="caution">
    <text evidence="4">The sequence shown here is derived from an EMBL/GenBank/DDBJ whole genome shotgun (WGS) entry which is preliminary data.</text>
</comment>
<evidence type="ECO:0000256" key="2">
    <source>
        <dbReference type="ARBA" id="ARBA00023002"/>
    </source>
</evidence>
<accession>A0A0H2MI79</accession>
<dbReference type="InterPro" id="IPR029479">
    <property type="entry name" value="Nitroreductase"/>
</dbReference>
<keyword evidence="2" id="KW-0560">Oxidoreductase</keyword>
<protein>
    <submittedName>
        <fullName evidence="4">Nitroreductase</fullName>
    </submittedName>
</protein>
<organism evidence="4 5">
    <name type="scientific">Kiloniella spongiae</name>
    <dbReference type="NCBI Taxonomy" id="1489064"/>
    <lineage>
        <taxon>Bacteria</taxon>
        <taxon>Pseudomonadati</taxon>
        <taxon>Pseudomonadota</taxon>
        <taxon>Alphaproteobacteria</taxon>
        <taxon>Rhodospirillales</taxon>
        <taxon>Kiloniellaceae</taxon>
        <taxon>Kiloniella</taxon>
    </lineage>
</organism>
<evidence type="ECO:0000256" key="1">
    <source>
        <dbReference type="ARBA" id="ARBA00007118"/>
    </source>
</evidence>
<evidence type="ECO:0000313" key="5">
    <source>
        <dbReference type="Proteomes" id="UP000035444"/>
    </source>
</evidence>
<keyword evidence="5" id="KW-1185">Reference proteome</keyword>